<organism evidence="1 2">
    <name type="scientific">Arctia plantaginis</name>
    <name type="common">Wood tiger moth</name>
    <name type="synonym">Phalaena plantaginis</name>
    <dbReference type="NCBI Taxonomy" id="874455"/>
    <lineage>
        <taxon>Eukaryota</taxon>
        <taxon>Metazoa</taxon>
        <taxon>Ecdysozoa</taxon>
        <taxon>Arthropoda</taxon>
        <taxon>Hexapoda</taxon>
        <taxon>Insecta</taxon>
        <taxon>Pterygota</taxon>
        <taxon>Neoptera</taxon>
        <taxon>Endopterygota</taxon>
        <taxon>Lepidoptera</taxon>
        <taxon>Glossata</taxon>
        <taxon>Ditrysia</taxon>
        <taxon>Noctuoidea</taxon>
        <taxon>Erebidae</taxon>
        <taxon>Arctiinae</taxon>
        <taxon>Arctia</taxon>
    </lineage>
</organism>
<reference evidence="1 2" key="1">
    <citation type="submission" date="2020-04" db="EMBL/GenBank/DDBJ databases">
        <authorList>
            <person name="Wallbank WR R."/>
            <person name="Pardo Diaz C."/>
            <person name="Kozak K."/>
            <person name="Martin S."/>
            <person name="Jiggins C."/>
            <person name="Moest M."/>
            <person name="Warren A I."/>
            <person name="Byers J.R.P. K."/>
            <person name="Montejo-Kovacevich G."/>
            <person name="Yen C E."/>
        </authorList>
    </citation>
    <scope>NUCLEOTIDE SEQUENCE [LARGE SCALE GENOMIC DNA]</scope>
</reference>
<protein>
    <submittedName>
        <fullName evidence="1">Uncharacterized protein</fullName>
    </submittedName>
</protein>
<sequence>MGTVVVANCFQLARKDPGPYYVESLTHNDLMNYEEFSEKYFKGNLTGKISKVRVAFKKSSPNFMTVKYSMDKDAVIDSIAIICKTKGSAVEV</sequence>
<evidence type="ECO:0000313" key="2">
    <source>
        <dbReference type="Proteomes" id="UP000494106"/>
    </source>
</evidence>
<dbReference type="EMBL" id="CADEBC010000558">
    <property type="protein sequence ID" value="CAB3252776.1"/>
    <property type="molecule type" value="Genomic_DNA"/>
</dbReference>
<evidence type="ECO:0000313" key="1">
    <source>
        <dbReference type="EMBL" id="CAB3252776.1"/>
    </source>
</evidence>
<gene>
    <name evidence="1" type="ORF">APLA_LOCUS13695</name>
</gene>
<keyword evidence="2" id="KW-1185">Reference proteome</keyword>
<accession>A0A8S1AVX1</accession>
<dbReference type="OrthoDB" id="6746758at2759"/>
<dbReference type="Proteomes" id="UP000494106">
    <property type="component" value="Unassembled WGS sequence"/>
</dbReference>
<proteinExistence type="predicted"/>
<name>A0A8S1AVX1_ARCPL</name>
<comment type="caution">
    <text evidence="1">The sequence shown here is derived from an EMBL/GenBank/DDBJ whole genome shotgun (WGS) entry which is preliminary data.</text>
</comment>
<dbReference type="AlphaFoldDB" id="A0A8S1AVX1"/>